<comment type="subcellular location">
    <subcellularLocation>
        <location evidence="1">Nucleus</location>
    </subcellularLocation>
</comment>
<dbReference type="GO" id="GO:0003700">
    <property type="term" value="F:DNA-binding transcription factor activity"/>
    <property type="evidence" value="ECO:0007669"/>
    <property type="project" value="InterPro"/>
</dbReference>
<feature type="compositionally biased region" description="Low complexity" evidence="8">
    <location>
        <begin position="16"/>
        <end position="27"/>
    </location>
</feature>
<dbReference type="Pfam" id="PF00847">
    <property type="entry name" value="AP2"/>
    <property type="match status" value="1"/>
</dbReference>
<dbReference type="OrthoDB" id="676764at2759"/>
<dbReference type="PANTHER" id="PTHR31839:SF2">
    <property type="entry name" value="DEHYDRATION-RESPONSIVE ELEMENT-BINDING PROTEIN 1D"/>
    <property type="match status" value="1"/>
</dbReference>
<comment type="caution">
    <text evidence="10">The sequence shown here is derived from an EMBL/GenBank/DDBJ whole genome shotgun (WGS) entry which is preliminary data.</text>
</comment>
<evidence type="ECO:0000256" key="4">
    <source>
        <dbReference type="ARBA" id="ARBA00023159"/>
    </source>
</evidence>
<dbReference type="AlphaFoldDB" id="A0A7J7N0D1"/>
<evidence type="ECO:0000313" key="10">
    <source>
        <dbReference type="EMBL" id="KAF6160480.1"/>
    </source>
</evidence>
<dbReference type="PANTHER" id="PTHR31839">
    <property type="entry name" value="DEHYDRATION-RESPONSIVE ELEMENT-BINDING PROTEIN 1D"/>
    <property type="match status" value="1"/>
</dbReference>
<feature type="domain" description="AP2/ERF" evidence="9">
    <location>
        <begin position="67"/>
        <end position="124"/>
    </location>
</feature>
<accession>A0A7J7N0D1</accession>
<gene>
    <name evidence="10" type="ORF">GIB67_019249</name>
</gene>
<dbReference type="InterPro" id="IPR016177">
    <property type="entry name" value="DNA-bd_dom_sf"/>
</dbReference>
<reference evidence="10 11" key="1">
    <citation type="journal article" date="2020" name="IScience">
        <title>Genome Sequencing of the Endangered Kingdonia uniflora (Circaeasteraceae, Ranunculales) Reveals Potential Mechanisms of Evolutionary Specialization.</title>
        <authorList>
            <person name="Sun Y."/>
            <person name="Deng T."/>
            <person name="Zhang A."/>
            <person name="Moore M.J."/>
            <person name="Landis J.B."/>
            <person name="Lin N."/>
            <person name="Zhang H."/>
            <person name="Zhang X."/>
            <person name="Huang J."/>
            <person name="Zhang X."/>
            <person name="Sun H."/>
            <person name="Wang H."/>
        </authorList>
    </citation>
    <scope>NUCLEOTIDE SEQUENCE [LARGE SCALE GENOMIC DNA]</scope>
    <source>
        <strain evidence="10">TB1705</strain>
        <tissue evidence="10">Leaf</tissue>
    </source>
</reference>
<dbReference type="Proteomes" id="UP000541444">
    <property type="component" value="Unassembled WGS sequence"/>
</dbReference>
<protein>
    <recommendedName>
        <fullName evidence="9">AP2/ERF domain-containing protein</fullName>
    </recommendedName>
</protein>
<dbReference type="Gene3D" id="3.30.730.10">
    <property type="entry name" value="AP2/ERF domain"/>
    <property type="match status" value="1"/>
</dbReference>
<evidence type="ECO:0000256" key="6">
    <source>
        <dbReference type="ARBA" id="ARBA00023242"/>
    </source>
</evidence>
<keyword evidence="2" id="KW-0805">Transcription regulation</keyword>
<dbReference type="PRINTS" id="PR00367">
    <property type="entry name" value="ETHRSPELEMNT"/>
</dbReference>
<dbReference type="CDD" id="cd00018">
    <property type="entry name" value="AP2"/>
    <property type="match status" value="1"/>
</dbReference>
<evidence type="ECO:0000256" key="5">
    <source>
        <dbReference type="ARBA" id="ARBA00023163"/>
    </source>
</evidence>
<dbReference type="SUPFAM" id="SSF54171">
    <property type="entry name" value="DNA-binding domain"/>
    <property type="match status" value="1"/>
</dbReference>
<dbReference type="SMART" id="SM00380">
    <property type="entry name" value="AP2"/>
    <property type="match status" value="1"/>
</dbReference>
<keyword evidence="11" id="KW-1185">Reference proteome</keyword>
<dbReference type="EMBL" id="JACGCM010001165">
    <property type="protein sequence ID" value="KAF6160480.1"/>
    <property type="molecule type" value="Genomic_DNA"/>
</dbReference>
<evidence type="ECO:0000259" key="9">
    <source>
        <dbReference type="PROSITE" id="PS51032"/>
    </source>
</evidence>
<dbReference type="FunFam" id="3.30.730.10:FF:000001">
    <property type="entry name" value="Ethylene-responsive transcription factor 2"/>
    <property type="match status" value="1"/>
</dbReference>
<sequence length="231" mass="25723">MVFFTNSKLQHSTNESYSSSDDSLVSPPDTPRSSLQVIVSDEMVLLAVDWPKHRAGRKKFKETRHPVYRGVRQRKNDKWVSEIREPNKKTRIWLGTYPTAEMAARAHDVASLALRGRLACLNFADSVWRLPVPDSATAKDIRKTATEAAQIFQGLKSVGIPLDKITMKPEIGTVTTNNMLYMDDEVEFGLPGLLANMAQGLLLAPPPSMGFGISRDVVEVYADMSLWTSSI</sequence>
<evidence type="ECO:0000256" key="8">
    <source>
        <dbReference type="SAM" id="MobiDB-lite"/>
    </source>
</evidence>
<dbReference type="InterPro" id="IPR045277">
    <property type="entry name" value="DRE1A-I"/>
</dbReference>
<keyword evidence="4" id="KW-0010">Activator</keyword>
<name>A0A7J7N0D1_9MAGN</name>
<evidence type="ECO:0000313" key="11">
    <source>
        <dbReference type="Proteomes" id="UP000541444"/>
    </source>
</evidence>
<comment type="similarity">
    <text evidence="7">Belongs to the AP2/ERF transcription factor family. ERF subfamily.</text>
</comment>
<feature type="region of interest" description="Disordered" evidence="8">
    <location>
        <begin position="1"/>
        <end position="31"/>
    </location>
</feature>
<dbReference type="InterPro" id="IPR001471">
    <property type="entry name" value="AP2/ERF_dom"/>
</dbReference>
<dbReference type="GO" id="GO:0003677">
    <property type="term" value="F:DNA binding"/>
    <property type="evidence" value="ECO:0007669"/>
    <property type="project" value="UniProtKB-KW"/>
</dbReference>
<keyword evidence="3" id="KW-0238">DNA-binding</keyword>
<evidence type="ECO:0000256" key="7">
    <source>
        <dbReference type="ARBA" id="ARBA00024343"/>
    </source>
</evidence>
<organism evidence="10 11">
    <name type="scientific">Kingdonia uniflora</name>
    <dbReference type="NCBI Taxonomy" id="39325"/>
    <lineage>
        <taxon>Eukaryota</taxon>
        <taxon>Viridiplantae</taxon>
        <taxon>Streptophyta</taxon>
        <taxon>Embryophyta</taxon>
        <taxon>Tracheophyta</taxon>
        <taxon>Spermatophyta</taxon>
        <taxon>Magnoliopsida</taxon>
        <taxon>Ranunculales</taxon>
        <taxon>Circaeasteraceae</taxon>
        <taxon>Kingdonia</taxon>
    </lineage>
</organism>
<proteinExistence type="inferred from homology"/>
<dbReference type="InterPro" id="IPR036955">
    <property type="entry name" value="AP2/ERF_dom_sf"/>
</dbReference>
<evidence type="ECO:0000256" key="3">
    <source>
        <dbReference type="ARBA" id="ARBA00023125"/>
    </source>
</evidence>
<evidence type="ECO:0000256" key="1">
    <source>
        <dbReference type="ARBA" id="ARBA00004123"/>
    </source>
</evidence>
<feature type="compositionally biased region" description="Polar residues" evidence="8">
    <location>
        <begin position="1"/>
        <end position="15"/>
    </location>
</feature>
<dbReference type="GO" id="GO:0005634">
    <property type="term" value="C:nucleus"/>
    <property type="evidence" value="ECO:0007669"/>
    <property type="project" value="UniProtKB-SubCell"/>
</dbReference>
<evidence type="ECO:0000256" key="2">
    <source>
        <dbReference type="ARBA" id="ARBA00023015"/>
    </source>
</evidence>
<keyword evidence="5" id="KW-0804">Transcription</keyword>
<keyword evidence="6" id="KW-0539">Nucleus</keyword>
<dbReference type="PROSITE" id="PS51032">
    <property type="entry name" value="AP2_ERF"/>
    <property type="match status" value="1"/>
</dbReference>